<evidence type="ECO:0000256" key="1">
    <source>
        <dbReference type="ARBA" id="ARBA00022723"/>
    </source>
</evidence>
<feature type="domain" description="C2H2-type" evidence="7">
    <location>
        <begin position="36"/>
        <end position="66"/>
    </location>
</feature>
<dbReference type="PANTHER" id="PTHR24403">
    <property type="entry name" value="ZINC FINGER PROTEIN"/>
    <property type="match status" value="1"/>
</dbReference>
<feature type="compositionally biased region" description="Acidic residues" evidence="6">
    <location>
        <begin position="332"/>
        <end position="343"/>
    </location>
</feature>
<dbReference type="Gene3D" id="3.30.160.60">
    <property type="entry name" value="Classic Zinc Finger"/>
    <property type="match status" value="3"/>
</dbReference>
<feature type="compositionally biased region" description="Polar residues" evidence="6">
    <location>
        <begin position="205"/>
        <end position="223"/>
    </location>
</feature>
<dbReference type="PROSITE" id="PS00028">
    <property type="entry name" value="ZINC_FINGER_C2H2_1"/>
    <property type="match status" value="2"/>
</dbReference>
<dbReference type="AlphaFoldDB" id="A0A1J1HM07"/>
<evidence type="ECO:0000256" key="6">
    <source>
        <dbReference type="SAM" id="MobiDB-lite"/>
    </source>
</evidence>
<keyword evidence="3 5" id="KW-0863">Zinc-finger</keyword>
<dbReference type="Pfam" id="PF00096">
    <property type="entry name" value="zf-C2H2"/>
    <property type="match status" value="2"/>
</dbReference>
<evidence type="ECO:0000256" key="3">
    <source>
        <dbReference type="ARBA" id="ARBA00022771"/>
    </source>
</evidence>
<proteinExistence type="predicted"/>
<dbReference type="STRING" id="568069.A0A1J1HM07"/>
<dbReference type="InterPro" id="IPR013087">
    <property type="entry name" value="Znf_C2H2_type"/>
</dbReference>
<feature type="region of interest" description="Disordered" evidence="6">
    <location>
        <begin position="332"/>
        <end position="356"/>
    </location>
</feature>
<evidence type="ECO:0000256" key="2">
    <source>
        <dbReference type="ARBA" id="ARBA00022737"/>
    </source>
</evidence>
<dbReference type="GO" id="GO:0008270">
    <property type="term" value="F:zinc ion binding"/>
    <property type="evidence" value="ECO:0007669"/>
    <property type="project" value="UniProtKB-KW"/>
</dbReference>
<keyword evidence="2" id="KW-0677">Repeat</keyword>
<reference evidence="8 9" key="1">
    <citation type="submission" date="2015-04" db="EMBL/GenBank/DDBJ databases">
        <authorList>
            <person name="Syromyatnikov M.Y."/>
            <person name="Popov V.N."/>
        </authorList>
    </citation>
    <scope>NUCLEOTIDE SEQUENCE [LARGE SCALE GENOMIC DNA]</scope>
</reference>
<keyword evidence="9" id="KW-1185">Reference proteome</keyword>
<evidence type="ECO:0000256" key="5">
    <source>
        <dbReference type="PROSITE-ProRule" id="PRU00042"/>
    </source>
</evidence>
<feature type="domain" description="C2H2-type" evidence="7">
    <location>
        <begin position="147"/>
        <end position="174"/>
    </location>
</feature>
<evidence type="ECO:0000313" key="8">
    <source>
        <dbReference type="EMBL" id="CRK89095.1"/>
    </source>
</evidence>
<keyword evidence="4" id="KW-0862">Zinc</keyword>
<dbReference type="Proteomes" id="UP000183832">
    <property type="component" value="Unassembled WGS sequence"/>
</dbReference>
<sequence length="356" mass="40778">TDPLGAVKIENVKSIQESKRKTLNIDVEKLFSSGYYNCPNMRCDRKYKIKHSLVRHMRHECTQVSHFSCPDCSRTFTHGFNVIRHLQQVHKLSSDSAHQHLLLEMELIEPKIMIMSDGPRYVCSRCGVKYKKVSALRSHLRECGRGAQCPLCPKVVTQKRNLAKHMEKHKRDGDGGETFQILRKILDSKNVTINRRNNVIKVNNELNRSQNQSSSNPVPTTNGSQCPYCRRVYADATAVNRHIKKYCLKEKRFGCIFCQYRSKRKDHIVRHSIRVHDTQLRQKIMAGEFAAPTDAVLKDGKLCEPEGATNESTAVNDSEFTLDFSALYPEITDDAINDDEDEPLPIKTEMLESDDD</sequence>
<keyword evidence="1" id="KW-0479">Metal-binding</keyword>
<feature type="domain" description="C2H2-type" evidence="7">
    <location>
        <begin position="67"/>
        <end position="90"/>
    </location>
</feature>
<dbReference type="PROSITE" id="PS50157">
    <property type="entry name" value="ZINC_FINGER_C2H2_2"/>
    <property type="match status" value="4"/>
</dbReference>
<gene>
    <name evidence="8" type="ORF">CLUMA_CG002560</name>
</gene>
<dbReference type="GO" id="GO:0005634">
    <property type="term" value="C:nucleus"/>
    <property type="evidence" value="ECO:0007669"/>
    <property type="project" value="TreeGrafter"/>
</dbReference>
<accession>A0A1J1HM07</accession>
<evidence type="ECO:0000313" key="9">
    <source>
        <dbReference type="Proteomes" id="UP000183832"/>
    </source>
</evidence>
<name>A0A1J1HM07_9DIPT</name>
<organism evidence="8 9">
    <name type="scientific">Clunio marinus</name>
    <dbReference type="NCBI Taxonomy" id="568069"/>
    <lineage>
        <taxon>Eukaryota</taxon>
        <taxon>Metazoa</taxon>
        <taxon>Ecdysozoa</taxon>
        <taxon>Arthropoda</taxon>
        <taxon>Hexapoda</taxon>
        <taxon>Insecta</taxon>
        <taxon>Pterygota</taxon>
        <taxon>Neoptera</taxon>
        <taxon>Endopterygota</taxon>
        <taxon>Diptera</taxon>
        <taxon>Nematocera</taxon>
        <taxon>Chironomoidea</taxon>
        <taxon>Chironomidae</taxon>
        <taxon>Clunio</taxon>
    </lineage>
</organism>
<dbReference type="OrthoDB" id="7742467at2759"/>
<protein>
    <submittedName>
        <fullName evidence="8">CLUMA_CG002560, isoform A</fullName>
    </submittedName>
</protein>
<feature type="domain" description="C2H2-type" evidence="7">
    <location>
        <begin position="121"/>
        <end position="150"/>
    </location>
</feature>
<dbReference type="InterPro" id="IPR050688">
    <property type="entry name" value="Zinc_finger/UBP_domain"/>
</dbReference>
<dbReference type="PANTHER" id="PTHR24403:SF67">
    <property type="entry name" value="FI01116P-RELATED"/>
    <property type="match status" value="1"/>
</dbReference>
<dbReference type="GO" id="GO:0010468">
    <property type="term" value="P:regulation of gene expression"/>
    <property type="evidence" value="ECO:0007669"/>
    <property type="project" value="TreeGrafter"/>
</dbReference>
<dbReference type="InterPro" id="IPR036236">
    <property type="entry name" value="Znf_C2H2_sf"/>
</dbReference>
<feature type="region of interest" description="Disordered" evidence="6">
    <location>
        <begin position="204"/>
        <end position="223"/>
    </location>
</feature>
<feature type="non-terminal residue" evidence="8">
    <location>
        <position position="1"/>
    </location>
</feature>
<dbReference type="SUPFAM" id="SSF57667">
    <property type="entry name" value="beta-beta-alpha zinc fingers"/>
    <property type="match status" value="1"/>
</dbReference>
<evidence type="ECO:0000259" key="7">
    <source>
        <dbReference type="PROSITE" id="PS50157"/>
    </source>
</evidence>
<evidence type="ECO:0000256" key="4">
    <source>
        <dbReference type="ARBA" id="ARBA00022833"/>
    </source>
</evidence>
<dbReference type="EMBL" id="CVRI01000010">
    <property type="protein sequence ID" value="CRK89095.1"/>
    <property type="molecule type" value="Genomic_DNA"/>
</dbReference>
<dbReference type="SMART" id="SM00355">
    <property type="entry name" value="ZnF_C2H2"/>
    <property type="match status" value="6"/>
</dbReference>